<dbReference type="GO" id="GO:0005886">
    <property type="term" value="C:plasma membrane"/>
    <property type="evidence" value="ECO:0007669"/>
    <property type="project" value="UniProtKB-SubCell"/>
</dbReference>
<dbReference type="GO" id="GO:0015098">
    <property type="term" value="F:molybdate ion transmembrane transporter activity"/>
    <property type="evidence" value="ECO:0007669"/>
    <property type="project" value="UniProtKB-UniRule"/>
</dbReference>
<evidence type="ECO:0000256" key="6">
    <source>
        <dbReference type="ARBA" id="ARBA00022505"/>
    </source>
</evidence>
<evidence type="ECO:0000256" key="2">
    <source>
        <dbReference type="ARBA" id="ARBA00004429"/>
    </source>
</evidence>
<evidence type="ECO:0000256" key="4">
    <source>
        <dbReference type="ARBA" id="ARBA00022448"/>
    </source>
</evidence>
<dbReference type="AlphaFoldDB" id="A0A5E4WE17"/>
<evidence type="ECO:0000259" key="13">
    <source>
        <dbReference type="PROSITE" id="PS50928"/>
    </source>
</evidence>
<dbReference type="EMBL" id="CABPSE010000011">
    <property type="protein sequence ID" value="VVE22858.1"/>
    <property type="molecule type" value="Genomic_DNA"/>
</dbReference>
<dbReference type="InterPro" id="IPR035906">
    <property type="entry name" value="MetI-like_sf"/>
</dbReference>
<proteinExistence type="inferred from homology"/>
<keyword evidence="7 12" id="KW-0997">Cell inner membrane</keyword>
<keyword evidence="5" id="KW-1003">Cell membrane</keyword>
<evidence type="ECO:0000256" key="3">
    <source>
        <dbReference type="ARBA" id="ARBA00007069"/>
    </source>
</evidence>
<sequence length="234" mass="25167">MFMSLSPEEWGIVELSLRIGLWGTLCSLPFAYGAAWLLARRHFPGKALLDAILHLPLVLPPVVVGFALLVLFGAQGAIGKLLREWFNFTFAFRWTGAALAAGVMGFPLLVRAIRQALEASDTKLEQAAQTLGAGPWLTFLTVTLPLTATGVLHGFVLAFARALGEFGATITFVSNIPGQTQTLPLAIYTATQVPDGDAMVWRLCAISVVLAVATLIFSEVLIRFGHRKALGYDG</sequence>
<evidence type="ECO:0000256" key="1">
    <source>
        <dbReference type="ARBA" id="ARBA00002949"/>
    </source>
</evidence>
<dbReference type="PANTHER" id="PTHR30183:SF3">
    <property type="entry name" value="MOLYBDENUM TRANSPORT SYSTEM PERMEASE PROTEIN MODB"/>
    <property type="match status" value="1"/>
</dbReference>
<dbReference type="PANTHER" id="PTHR30183">
    <property type="entry name" value="MOLYBDENUM TRANSPORT SYSTEM PERMEASE PROTEIN MODB"/>
    <property type="match status" value="1"/>
</dbReference>
<comment type="function">
    <text evidence="1 12">Part of the binding-protein-dependent transport system for molybdenum; probably responsible for the translocation of the substrate across the membrane.</text>
</comment>
<reference evidence="14 15" key="1">
    <citation type="submission" date="2019-08" db="EMBL/GenBank/DDBJ databases">
        <authorList>
            <person name="Peeters C."/>
        </authorList>
    </citation>
    <scope>NUCLEOTIDE SEQUENCE [LARGE SCALE GENOMIC DNA]</scope>
    <source>
        <strain evidence="14 15">LMG 31111</strain>
    </source>
</reference>
<evidence type="ECO:0000256" key="10">
    <source>
        <dbReference type="ARBA" id="ARBA00023136"/>
    </source>
</evidence>
<keyword evidence="8 11" id="KW-0812">Transmembrane</keyword>
<dbReference type="Pfam" id="PF00528">
    <property type="entry name" value="BPD_transp_1"/>
    <property type="match status" value="1"/>
</dbReference>
<organism evidence="14 15">
    <name type="scientific">Pandoraea communis</name>
    <dbReference type="NCBI Taxonomy" id="2508297"/>
    <lineage>
        <taxon>Bacteria</taxon>
        <taxon>Pseudomonadati</taxon>
        <taxon>Pseudomonadota</taxon>
        <taxon>Betaproteobacteria</taxon>
        <taxon>Burkholderiales</taxon>
        <taxon>Burkholderiaceae</taxon>
        <taxon>Pandoraea</taxon>
    </lineage>
</organism>
<comment type="subcellular location">
    <subcellularLocation>
        <location evidence="2 12">Cell inner membrane</location>
        <topology evidence="2 12">Multi-pass membrane protein</topology>
    </subcellularLocation>
    <subcellularLocation>
        <location evidence="11">Cell membrane</location>
        <topology evidence="11">Multi-pass membrane protein</topology>
    </subcellularLocation>
</comment>
<accession>A0A5E4WE17</accession>
<evidence type="ECO:0000313" key="15">
    <source>
        <dbReference type="Proteomes" id="UP000383971"/>
    </source>
</evidence>
<keyword evidence="6 12" id="KW-0500">Molybdenum</keyword>
<dbReference type="InterPro" id="IPR000515">
    <property type="entry name" value="MetI-like"/>
</dbReference>
<evidence type="ECO:0000256" key="5">
    <source>
        <dbReference type="ARBA" id="ARBA00022475"/>
    </source>
</evidence>
<dbReference type="PROSITE" id="PS50928">
    <property type="entry name" value="ABC_TM1"/>
    <property type="match status" value="1"/>
</dbReference>
<evidence type="ECO:0000256" key="9">
    <source>
        <dbReference type="ARBA" id="ARBA00022989"/>
    </source>
</evidence>
<feature type="transmembrane region" description="Helical" evidence="11">
    <location>
        <begin position="199"/>
        <end position="222"/>
    </location>
</feature>
<feature type="transmembrane region" description="Helical" evidence="11">
    <location>
        <begin position="20"/>
        <end position="39"/>
    </location>
</feature>
<keyword evidence="9 11" id="KW-1133">Transmembrane helix</keyword>
<protein>
    <recommendedName>
        <fullName evidence="12">Molybdenum transport system permease</fullName>
    </recommendedName>
</protein>
<evidence type="ECO:0000256" key="11">
    <source>
        <dbReference type="RuleBase" id="RU363032"/>
    </source>
</evidence>
<dbReference type="NCBIfam" id="NF006939">
    <property type="entry name" value="PRK09421.1"/>
    <property type="match status" value="1"/>
</dbReference>
<feature type="transmembrane region" description="Helical" evidence="11">
    <location>
        <begin position="51"/>
        <end position="74"/>
    </location>
</feature>
<evidence type="ECO:0000256" key="12">
    <source>
        <dbReference type="RuleBase" id="RU365097"/>
    </source>
</evidence>
<dbReference type="NCBIfam" id="TIGR02141">
    <property type="entry name" value="modB_ABC"/>
    <property type="match status" value="1"/>
</dbReference>
<evidence type="ECO:0000256" key="7">
    <source>
        <dbReference type="ARBA" id="ARBA00022519"/>
    </source>
</evidence>
<dbReference type="FunFam" id="1.10.3720.10:FF:000018">
    <property type="entry name" value="Molybdenum transport system permease"/>
    <property type="match status" value="1"/>
</dbReference>
<dbReference type="Gene3D" id="1.10.3720.10">
    <property type="entry name" value="MetI-like"/>
    <property type="match status" value="1"/>
</dbReference>
<keyword evidence="4 11" id="KW-0813">Transport</keyword>
<dbReference type="CDD" id="cd06261">
    <property type="entry name" value="TM_PBP2"/>
    <property type="match status" value="1"/>
</dbReference>
<feature type="transmembrane region" description="Helical" evidence="11">
    <location>
        <begin position="134"/>
        <end position="160"/>
    </location>
</feature>
<dbReference type="SUPFAM" id="SSF161098">
    <property type="entry name" value="MetI-like"/>
    <property type="match status" value="1"/>
</dbReference>
<name>A0A5E4WE17_9BURK</name>
<evidence type="ECO:0000313" key="14">
    <source>
        <dbReference type="EMBL" id="VVE22858.1"/>
    </source>
</evidence>
<feature type="transmembrane region" description="Helical" evidence="11">
    <location>
        <begin position="94"/>
        <end position="113"/>
    </location>
</feature>
<gene>
    <name evidence="14" type="primary">modB_2</name>
    <name evidence="14" type="ORF">PCO31111_03250</name>
</gene>
<comment type="similarity">
    <text evidence="3 12">Belongs to the binding-protein-dependent transport system permease family. CysTW subfamily.</text>
</comment>
<dbReference type="InterPro" id="IPR011867">
    <property type="entry name" value="ModB_ABC"/>
</dbReference>
<feature type="domain" description="ABC transmembrane type-1" evidence="13">
    <location>
        <begin position="13"/>
        <end position="221"/>
    </location>
</feature>
<dbReference type="Proteomes" id="UP000383971">
    <property type="component" value="Unassembled WGS sequence"/>
</dbReference>
<keyword evidence="10 11" id="KW-0472">Membrane</keyword>
<evidence type="ECO:0000256" key="8">
    <source>
        <dbReference type="ARBA" id="ARBA00022692"/>
    </source>
</evidence>
<keyword evidence="15" id="KW-1185">Reference proteome</keyword>